<evidence type="ECO:0000256" key="1">
    <source>
        <dbReference type="ARBA" id="ARBA00022475"/>
    </source>
</evidence>
<evidence type="ECO:0000256" key="4">
    <source>
        <dbReference type="ARBA" id="ARBA00023139"/>
    </source>
</evidence>
<organism evidence="7 8">
    <name type="scientific">Blautia hominis</name>
    <dbReference type="NCBI Taxonomy" id="2025493"/>
    <lineage>
        <taxon>Bacteria</taxon>
        <taxon>Bacillati</taxon>
        <taxon>Bacillota</taxon>
        <taxon>Clostridia</taxon>
        <taxon>Lachnospirales</taxon>
        <taxon>Lachnospiraceae</taxon>
        <taxon>Blautia</taxon>
    </lineage>
</organism>
<comment type="caution">
    <text evidence="7">The sequence shown here is derived from an EMBL/GenBank/DDBJ whole genome shotgun (WGS) entry which is preliminary data.</text>
</comment>
<evidence type="ECO:0000256" key="6">
    <source>
        <dbReference type="SAM" id="SignalP"/>
    </source>
</evidence>
<dbReference type="PANTHER" id="PTHR43649">
    <property type="entry name" value="ARABINOSE-BINDING PROTEIN-RELATED"/>
    <property type="match status" value="1"/>
</dbReference>
<accession>A0ABQ0BI56</accession>
<keyword evidence="3" id="KW-0472">Membrane</keyword>
<gene>
    <name evidence="7" type="ORF">K040078D81_52500</name>
</gene>
<evidence type="ECO:0000256" key="3">
    <source>
        <dbReference type="ARBA" id="ARBA00023136"/>
    </source>
</evidence>
<dbReference type="PANTHER" id="PTHR43649:SF33">
    <property type="entry name" value="POLYGALACTURONAN_RHAMNOGALACTURONAN-BINDING PROTEIN YTCQ"/>
    <property type="match status" value="1"/>
</dbReference>
<dbReference type="EMBL" id="BAABYW010000002">
    <property type="protein sequence ID" value="GAA6411133.1"/>
    <property type="molecule type" value="Genomic_DNA"/>
</dbReference>
<evidence type="ECO:0000256" key="2">
    <source>
        <dbReference type="ARBA" id="ARBA00022729"/>
    </source>
</evidence>
<name>A0ABQ0BI56_9FIRM</name>
<dbReference type="SUPFAM" id="SSF53850">
    <property type="entry name" value="Periplasmic binding protein-like II"/>
    <property type="match status" value="1"/>
</dbReference>
<evidence type="ECO:0008006" key="9">
    <source>
        <dbReference type="Google" id="ProtNLM"/>
    </source>
</evidence>
<keyword evidence="1" id="KW-1003">Cell membrane</keyword>
<dbReference type="InterPro" id="IPR006059">
    <property type="entry name" value="SBP"/>
</dbReference>
<evidence type="ECO:0000313" key="7">
    <source>
        <dbReference type="EMBL" id="GAA6411133.1"/>
    </source>
</evidence>
<keyword evidence="8" id="KW-1185">Reference proteome</keyword>
<evidence type="ECO:0000313" key="8">
    <source>
        <dbReference type="Proteomes" id="UP001600943"/>
    </source>
</evidence>
<evidence type="ECO:0000256" key="5">
    <source>
        <dbReference type="ARBA" id="ARBA00023288"/>
    </source>
</evidence>
<keyword evidence="2 6" id="KW-0732">Signal</keyword>
<sequence>MENGKDKRMKKKSLIALGMAIMMLCTACQGGSDEAKAESKKGSEKTVMNIWIAGSGDADSDKAYKTVLDTYCEKNTDVDYQLTYIPWSDYFTKLNTGLAGASGPDIFMLGYGQIGSVQRAGNLLDLSEYIPQDWDGYDDFYENILEICQRDGDYYALFKPSNRTIFYRKDIAEQNQVTEEELNIKSPEDFEKLVEKMTVRDDSGNVVTYGLEIDPDEVQELFTYMGMFTDEPALWDDDYKAVYDQDAGIQAMEYMNKLYESGNVCFQDAAAGTTGVASGVAAMAIDANQGYVTDDSAFPGQIGCIKNEMPTLLIGDYLAANANSKNPDTAADMLLHMFSKDSLKQFAEIAGHYSGRKSLNEDYIKINPDYENIVYSYDKSFSYGKPMHPNFGEAQSNIGPAMESVFNGTEAAAALKDSAAQWNAVVEASK</sequence>
<proteinExistence type="predicted"/>
<dbReference type="Proteomes" id="UP001600943">
    <property type="component" value="Unassembled WGS sequence"/>
</dbReference>
<keyword evidence="4" id="KW-0564">Palmitate</keyword>
<dbReference type="Pfam" id="PF01547">
    <property type="entry name" value="SBP_bac_1"/>
    <property type="match status" value="1"/>
</dbReference>
<dbReference type="Gene3D" id="3.40.190.10">
    <property type="entry name" value="Periplasmic binding protein-like II"/>
    <property type="match status" value="1"/>
</dbReference>
<keyword evidence="5" id="KW-0449">Lipoprotein</keyword>
<reference evidence="7 8" key="1">
    <citation type="submission" date="2024-04" db="EMBL/GenBank/DDBJ databases">
        <title>Defined microbial consortia suppress multidrug-resistant proinflammatory Enterobacteriaceae via ecological control.</title>
        <authorList>
            <person name="Furuichi M."/>
            <person name="Kawaguchi T."/>
            <person name="Pust M."/>
            <person name="Yasuma K."/>
            <person name="Plichta D."/>
            <person name="Hasegawa N."/>
            <person name="Ohya T."/>
            <person name="Bhattarai S."/>
            <person name="Sasajima S."/>
            <person name="Aoto Y."/>
            <person name="Tuganbaev T."/>
            <person name="Yaginuma M."/>
            <person name="Ueda M."/>
            <person name="Okahashi N."/>
            <person name="Amafuji K."/>
            <person name="Kiridooshi Y."/>
            <person name="Sugita K."/>
            <person name="Strazar M."/>
            <person name="Skelly A."/>
            <person name="Suda W."/>
            <person name="Hattori M."/>
            <person name="Nakamoto N."/>
            <person name="Caballero S."/>
            <person name="Norman J."/>
            <person name="Olle B."/>
            <person name="Tanoue T."/>
            <person name="Arita M."/>
            <person name="Bucci V."/>
            <person name="Atarashi K."/>
            <person name="Xavier R."/>
            <person name="Honda K."/>
        </authorList>
    </citation>
    <scope>NUCLEOTIDE SEQUENCE [LARGE SCALE GENOMIC DNA]</scope>
    <source>
        <strain evidence="8">k04-0078-D8-1</strain>
    </source>
</reference>
<feature type="signal peptide" evidence="6">
    <location>
        <begin position="1"/>
        <end position="27"/>
    </location>
</feature>
<dbReference type="InterPro" id="IPR050490">
    <property type="entry name" value="Bact_solute-bd_prot1"/>
</dbReference>
<protein>
    <recommendedName>
        <fullName evidence="9">Extracellular solute-binding protein</fullName>
    </recommendedName>
</protein>
<feature type="chain" id="PRO_5046302562" description="Extracellular solute-binding protein" evidence="6">
    <location>
        <begin position="28"/>
        <end position="430"/>
    </location>
</feature>